<accession>A0A1Y3BDB5</accession>
<feature type="compositionally biased region" description="Low complexity" evidence="1">
    <location>
        <begin position="108"/>
        <end position="125"/>
    </location>
</feature>
<reference evidence="2 3" key="1">
    <citation type="submission" date="2017-03" db="EMBL/GenBank/DDBJ databases">
        <title>Genome Survey of Euroglyphus maynei.</title>
        <authorList>
            <person name="Arlian L.G."/>
            <person name="Morgan M.S."/>
            <person name="Rider S.D."/>
        </authorList>
    </citation>
    <scope>NUCLEOTIDE SEQUENCE [LARGE SCALE GENOMIC DNA]</scope>
    <source>
        <strain evidence="2">Arlian Lab</strain>
        <tissue evidence="2">Whole body</tissue>
    </source>
</reference>
<gene>
    <name evidence="2" type="ORF">BLA29_006129</name>
</gene>
<proteinExistence type="predicted"/>
<dbReference type="EMBL" id="MUJZ01025824">
    <property type="protein sequence ID" value="OTF78889.1"/>
    <property type="molecule type" value="Genomic_DNA"/>
</dbReference>
<name>A0A1Y3BDB5_EURMA</name>
<feature type="region of interest" description="Disordered" evidence="1">
    <location>
        <begin position="34"/>
        <end position="69"/>
    </location>
</feature>
<evidence type="ECO:0000313" key="2">
    <source>
        <dbReference type="EMBL" id="OTF78889.1"/>
    </source>
</evidence>
<feature type="region of interest" description="Disordered" evidence="1">
    <location>
        <begin position="159"/>
        <end position="186"/>
    </location>
</feature>
<organism evidence="2 3">
    <name type="scientific">Euroglyphus maynei</name>
    <name type="common">Mayne's house dust mite</name>
    <dbReference type="NCBI Taxonomy" id="6958"/>
    <lineage>
        <taxon>Eukaryota</taxon>
        <taxon>Metazoa</taxon>
        <taxon>Ecdysozoa</taxon>
        <taxon>Arthropoda</taxon>
        <taxon>Chelicerata</taxon>
        <taxon>Arachnida</taxon>
        <taxon>Acari</taxon>
        <taxon>Acariformes</taxon>
        <taxon>Sarcoptiformes</taxon>
        <taxon>Astigmata</taxon>
        <taxon>Psoroptidia</taxon>
        <taxon>Analgoidea</taxon>
        <taxon>Pyroglyphidae</taxon>
        <taxon>Pyroglyphinae</taxon>
        <taxon>Euroglyphus</taxon>
    </lineage>
</organism>
<protein>
    <recommendedName>
        <fullName evidence="4">PDZ domain-containing protein</fullName>
    </recommendedName>
</protein>
<feature type="compositionally biased region" description="Low complexity" evidence="1">
    <location>
        <begin position="162"/>
        <end position="175"/>
    </location>
</feature>
<keyword evidence="3" id="KW-1185">Reference proteome</keyword>
<comment type="caution">
    <text evidence="2">The sequence shown here is derived from an EMBL/GenBank/DDBJ whole genome shotgun (WGS) entry which is preliminary data.</text>
</comment>
<sequence length="294" mass="32527">MEVIWAAPVTSIIGWTDSRGVFATSSTNCVISNIRQPSSASNSGGGSSINKLFGDKKSKSVDSGPPANHCSMLNDSSRELRLYYHQGECIQLMQRPINPALKQNQNESVPSSISGKSSSKHQQQQLANQRNNDPFLMLIRVLELITCKSELRAIVIKRKSSTTRSNTSSKSASNTPEHRKASLPSIEPVGICGGEFGFQMKMSTGIIDEIFDQTLSIYHLVPGCKIIEIDKISFAAMAMDELQELVNSSLIMCLTFTPYDFARLQPRCNCPWPKALQLQHKQKVKHYSISQCLT</sequence>
<evidence type="ECO:0008006" key="4">
    <source>
        <dbReference type="Google" id="ProtNLM"/>
    </source>
</evidence>
<evidence type="ECO:0000313" key="3">
    <source>
        <dbReference type="Proteomes" id="UP000194236"/>
    </source>
</evidence>
<evidence type="ECO:0000256" key="1">
    <source>
        <dbReference type="SAM" id="MobiDB-lite"/>
    </source>
</evidence>
<dbReference type="AlphaFoldDB" id="A0A1Y3BDB5"/>
<dbReference type="Proteomes" id="UP000194236">
    <property type="component" value="Unassembled WGS sequence"/>
</dbReference>
<feature type="region of interest" description="Disordered" evidence="1">
    <location>
        <begin position="104"/>
        <end position="129"/>
    </location>
</feature>